<dbReference type="EMBL" id="JAHXCP010000010">
    <property type="protein sequence ID" value="MBW4754867.1"/>
    <property type="molecule type" value="Genomic_DNA"/>
</dbReference>
<keyword evidence="3" id="KW-1185">Reference proteome</keyword>
<evidence type="ECO:0000313" key="2">
    <source>
        <dbReference type="EMBL" id="MBW4754867.1"/>
    </source>
</evidence>
<dbReference type="Proteomes" id="UP000812077">
    <property type="component" value="Unassembled WGS sequence"/>
</dbReference>
<accession>A0ABS6Y5U0</accession>
<dbReference type="PROSITE" id="PS51257">
    <property type="entry name" value="PROKAR_LIPOPROTEIN"/>
    <property type="match status" value="1"/>
</dbReference>
<dbReference type="InterPro" id="IPR025345">
    <property type="entry name" value="DUF4249"/>
</dbReference>
<protein>
    <submittedName>
        <fullName evidence="2">DUF4249 domain-containing protein</fullName>
    </submittedName>
</protein>
<reference evidence="2 3" key="1">
    <citation type="submission" date="2021-07" db="EMBL/GenBank/DDBJ databases">
        <title>Genomic diversity and antimicrobial resistance of Prevotella spp. isolated from chronic lung disease airways.</title>
        <authorList>
            <person name="Webb K.A."/>
            <person name="Olagoke O.S."/>
            <person name="Baird T."/>
            <person name="Neill J."/>
            <person name="Pham A."/>
            <person name="Wells T.J."/>
            <person name="Ramsay K.A."/>
            <person name="Bell S.C."/>
            <person name="Sarovich D.S."/>
            <person name="Price E.P."/>
        </authorList>
    </citation>
    <scope>NUCLEOTIDE SEQUENCE [LARGE SCALE GENOMIC DNA]</scope>
    <source>
        <strain evidence="2 3">SCHI0027.S.6</strain>
    </source>
</reference>
<proteinExistence type="predicted"/>
<evidence type="ECO:0000256" key="1">
    <source>
        <dbReference type="SAM" id="SignalP"/>
    </source>
</evidence>
<comment type="caution">
    <text evidence="2">The sequence shown here is derived from an EMBL/GenBank/DDBJ whole genome shotgun (WGS) entry which is preliminary data.</text>
</comment>
<dbReference type="Pfam" id="PF14054">
    <property type="entry name" value="DUF4249"/>
    <property type="match status" value="1"/>
</dbReference>
<feature type="signal peptide" evidence="1">
    <location>
        <begin position="1"/>
        <end position="18"/>
    </location>
</feature>
<evidence type="ECO:0000313" key="3">
    <source>
        <dbReference type="Proteomes" id="UP000812077"/>
    </source>
</evidence>
<keyword evidence="1" id="KW-0732">Signal</keyword>
<organism evidence="2 3">
    <name type="scientific">Prevotella melaninogenica</name>
    <dbReference type="NCBI Taxonomy" id="28132"/>
    <lineage>
        <taxon>Bacteria</taxon>
        <taxon>Pseudomonadati</taxon>
        <taxon>Bacteroidota</taxon>
        <taxon>Bacteroidia</taxon>
        <taxon>Bacteroidales</taxon>
        <taxon>Prevotellaceae</taxon>
        <taxon>Prevotella</taxon>
    </lineage>
</organism>
<feature type="chain" id="PRO_5046544653" evidence="1">
    <location>
        <begin position="19"/>
        <end position="367"/>
    </location>
</feature>
<dbReference type="RefSeq" id="WP_219433470.1">
    <property type="nucleotide sequence ID" value="NZ_JAHXCP010000010.1"/>
</dbReference>
<gene>
    <name evidence="2" type="ORF">KZO77_07385</name>
</gene>
<name>A0ABS6Y5U0_9BACT</name>
<sequence>MKKIFFLLFLALSVMSCKDDFSVSNLPDAKPKLVVYCMPSTSDTTYITVSRSIPLKQYNTTEKNVMIDDAVISYQLNGQTRTVTALGNGRYRVVGQQKAGDKVQLRVEAQGLEAVESSTEIPQQIGISNITTRMVRMKRDPSANVEDFLQLQATFTDPAQTHDYYAVRVKSKKLRYLYVACFKNMGGYMQEVMSYYSYADYMEGRKSNSYDSVAVRYDLETEYIPISTASEPLLNPLSDIDDDFDFSSDFYKQFYVFDDATINGKTYTLRLNVEPYTGIRDETKASLAELKTKYGIEEGLQLEFYHIAPAYYRFLQALNDVSNNSLAQAGLSTIRTTYSNMLNGMGICAGFNMDPFPSPSPKGRGVK</sequence>